<evidence type="ECO:0000313" key="1">
    <source>
        <dbReference type="EMBL" id="CAB4127980.1"/>
    </source>
</evidence>
<reference evidence="1" key="1">
    <citation type="submission" date="2020-04" db="EMBL/GenBank/DDBJ databases">
        <authorList>
            <person name="Chiriac C."/>
            <person name="Salcher M."/>
            <person name="Ghai R."/>
            <person name="Kavagutti S V."/>
        </authorList>
    </citation>
    <scope>NUCLEOTIDE SEQUENCE</scope>
</reference>
<evidence type="ECO:0000313" key="2">
    <source>
        <dbReference type="EMBL" id="CAB5219124.1"/>
    </source>
</evidence>
<accession>A0A6J5L5T4</accession>
<sequence length="72" mass="8466">MIKTAKEIVEYFSTLPSDQPVHIEWFEKDEAEVQLGEDLTDETFKGIFQWVDDQAFLDTVSDALYDYQTKEQ</sequence>
<proteinExistence type="predicted"/>
<organism evidence="1">
    <name type="scientific">uncultured Caudovirales phage</name>
    <dbReference type="NCBI Taxonomy" id="2100421"/>
    <lineage>
        <taxon>Viruses</taxon>
        <taxon>Duplodnaviria</taxon>
        <taxon>Heunggongvirae</taxon>
        <taxon>Uroviricota</taxon>
        <taxon>Caudoviricetes</taxon>
        <taxon>Peduoviridae</taxon>
        <taxon>Maltschvirus</taxon>
        <taxon>Maltschvirus maltsch</taxon>
    </lineage>
</organism>
<name>A0A6J5L5T4_9CAUD</name>
<dbReference type="EMBL" id="LR798276">
    <property type="protein sequence ID" value="CAB5219124.1"/>
    <property type="molecule type" value="Genomic_DNA"/>
</dbReference>
<protein>
    <submittedName>
        <fullName evidence="1">Uncharacterized protein</fullName>
    </submittedName>
</protein>
<dbReference type="EMBL" id="LR796220">
    <property type="protein sequence ID" value="CAB4127980.1"/>
    <property type="molecule type" value="Genomic_DNA"/>
</dbReference>
<gene>
    <name evidence="1" type="ORF">UFOVP110_1</name>
    <name evidence="2" type="ORF">UFOVP223_29</name>
</gene>